<gene>
    <name evidence="3" type="primary">nuoC</name>
    <name evidence="5" type="ORF">Bandiella_00239</name>
</gene>
<reference evidence="5 6" key="1">
    <citation type="submission" date="2022-11" db="EMBL/GenBank/DDBJ databases">
        <title>Host association and intracellularity evolved multiple times independently in the Rickettsiales.</title>
        <authorList>
            <person name="Castelli M."/>
            <person name="Nardi T."/>
            <person name="Gammuto L."/>
            <person name="Bellinzona G."/>
            <person name="Sabaneyeva E."/>
            <person name="Potekhin A."/>
            <person name="Serra V."/>
            <person name="Petroni G."/>
            <person name="Sassera D."/>
        </authorList>
    </citation>
    <scope>NUCLEOTIDE SEQUENCE [LARGE SCALE GENOMIC DNA]</scope>
    <source>
        <strain evidence="5 6">NDG2</strain>
    </source>
</reference>
<dbReference type="EMBL" id="CP110820">
    <property type="protein sequence ID" value="WPX96135.1"/>
    <property type="molecule type" value="Genomic_DNA"/>
</dbReference>
<comment type="similarity">
    <text evidence="1 3">Belongs to the complex I 30 kDa subunit family.</text>
</comment>
<comment type="subcellular location">
    <subcellularLocation>
        <location evidence="3">Cell membrane</location>
        <topology evidence="3">Peripheral membrane protein</topology>
        <orientation evidence="3">Cytoplasmic side</orientation>
    </subcellularLocation>
</comment>
<dbReference type="SUPFAM" id="SSF143243">
    <property type="entry name" value="Nqo5-like"/>
    <property type="match status" value="1"/>
</dbReference>
<dbReference type="PANTHER" id="PTHR10884:SF14">
    <property type="entry name" value="NADH DEHYDROGENASE [UBIQUINONE] IRON-SULFUR PROTEIN 3, MITOCHONDRIAL"/>
    <property type="match status" value="1"/>
</dbReference>
<evidence type="ECO:0000256" key="1">
    <source>
        <dbReference type="ARBA" id="ARBA00007569"/>
    </source>
</evidence>
<keyword evidence="3" id="KW-0520">NAD</keyword>
<comment type="catalytic activity">
    <reaction evidence="3">
        <text>a quinone + NADH + 5 H(+)(in) = a quinol + NAD(+) + 4 H(+)(out)</text>
        <dbReference type="Rhea" id="RHEA:57888"/>
        <dbReference type="ChEBI" id="CHEBI:15378"/>
        <dbReference type="ChEBI" id="CHEBI:24646"/>
        <dbReference type="ChEBI" id="CHEBI:57540"/>
        <dbReference type="ChEBI" id="CHEBI:57945"/>
        <dbReference type="ChEBI" id="CHEBI:132124"/>
    </reaction>
</comment>
<keyword evidence="6" id="KW-1185">Reference proteome</keyword>
<dbReference type="InterPro" id="IPR010218">
    <property type="entry name" value="NADH_DH_suC"/>
</dbReference>
<evidence type="ECO:0000313" key="5">
    <source>
        <dbReference type="EMBL" id="WPX96135.1"/>
    </source>
</evidence>
<name>A0ABZ0UMV9_9RICK</name>
<dbReference type="EC" id="7.1.1.-" evidence="3"/>
<keyword evidence="3" id="KW-1278">Translocase</keyword>
<keyword evidence="3" id="KW-0472">Membrane</keyword>
<dbReference type="NCBIfam" id="NF004733">
    <property type="entry name" value="PRK06074.1-5"/>
    <property type="match status" value="1"/>
</dbReference>
<comment type="function">
    <text evidence="3">NDH-1 shuttles electrons from NADH, via FMN and iron-sulfur (Fe-S) centers, to quinones in the respiratory chain. The immediate electron acceptor for the enzyme in this species is believed to be ubiquinone. Couples the redox reaction to proton translocation (for every two electrons transferred, four hydrogen ions are translocated across the cytoplasmic membrane), and thus conserves the redox energy in a proton gradient.</text>
</comment>
<sequence length="201" mass="23752">MQDIAKLHKDLIEDQSLKMIIEEIEEKNGELSVKIRAEHLTTFLFQMRDGMQYLFKVLLDVCAVDYPGNDKRFVIVYHLLSIEHNLRIRVKVWVNEDDFVPTIKDIFSSSHWYEREVWDMYGILFIGNDDLRRILTDYGFSGYPMRKDFPLTGYVEVRYDAAKQGVVYESVKLAQEYRNFDCKSPWEGEDYILPGDEKASK</sequence>
<evidence type="ECO:0000256" key="3">
    <source>
        <dbReference type="HAMAP-Rule" id="MF_01357"/>
    </source>
</evidence>
<proteinExistence type="inferred from homology"/>
<dbReference type="Proteomes" id="UP001327219">
    <property type="component" value="Chromosome"/>
</dbReference>
<dbReference type="InterPro" id="IPR037232">
    <property type="entry name" value="NADH_quin_OxRdtase_su_C/D-like"/>
</dbReference>
<dbReference type="HAMAP" id="MF_01357">
    <property type="entry name" value="NDH1_NuoC"/>
    <property type="match status" value="1"/>
</dbReference>
<comment type="subunit">
    <text evidence="3">NDH-1 is composed of 14 different subunits. Subunits NuoB, C, D, E, F, and G constitute the peripheral sector of the complex.</text>
</comment>
<keyword evidence="3" id="KW-1003">Cell membrane</keyword>
<dbReference type="InterPro" id="IPR001268">
    <property type="entry name" value="NADH_UbQ_OxRdtase_30kDa_su"/>
</dbReference>
<dbReference type="RefSeq" id="WP_323733048.1">
    <property type="nucleotide sequence ID" value="NZ_CP110820.1"/>
</dbReference>
<evidence type="ECO:0000256" key="2">
    <source>
        <dbReference type="ARBA" id="ARBA00022448"/>
    </source>
</evidence>
<dbReference type="NCBIfam" id="TIGR01961">
    <property type="entry name" value="NuoC_fam"/>
    <property type="match status" value="1"/>
</dbReference>
<dbReference type="Pfam" id="PF00329">
    <property type="entry name" value="Complex1_30kDa"/>
    <property type="match status" value="1"/>
</dbReference>
<evidence type="ECO:0000259" key="4">
    <source>
        <dbReference type="Pfam" id="PF00329"/>
    </source>
</evidence>
<protein>
    <recommendedName>
        <fullName evidence="3">NADH-quinone oxidoreductase subunit C</fullName>
        <ecNumber evidence="3">7.1.1.-</ecNumber>
    </recommendedName>
    <alternativeName>
        <fullName evidence="3">NADH dehydrogenase I subunit C</fullName>
    </alternativeName>
    <alternativeName>
        <fullName evidence="3">NDH-1 subunit C</fullName>
    </alternativeName>
</protein>
<dbReference type="Gene3D" id="3.30.460.80">
    <property type="entry name" value="NADH:ubiquinone oxidoreductase, 30kDa subunit"/>
    <property type="match status" value="1"/>
</dbReference>
<dbReference type="PANTHER" id="PTHR10884">
    <property type="entry name" value="NADH DEHYDROGENASE UBIQUINONE IRON-SULFUR PROTEIN 3"/>
    <property type="match status" value="1"/>
</dbReference>
<accession>A0ABZ0UMV9</accession>
<evidence type="ECO:0000313" key="6">
    <source>
        <dbReference type="Proteomes" id="UP001327219"/>
    </source>
</evidence>
<keyword evidence="3" id="KW-0830">Ubiquinone</keyword>
<keyword evidence="3" id="KW-0874">Quinone</keyword>
<organism evidence="5 6">
    <name type="scientific">Candidatus Bandiella euplotis</name>
    <dbReference type="NCBI Taxonomy" id="1664265"/>
    <lineage>
        <taxon>Bacteria</taxon>
        <taxon>Pseudomonadati</taxon>
        <taxon>Pseudomonadota</taxon>
        <taxon>Alphaproteobacteria</taxon>
        <taxon>Rickettsiales</taxon>
        <taxon>Candidatus Midichloriaceae</taxon>
        <taxon>Candidatus Bandiella</taxon>
    </lineage>
</organism>
<feature type="domain" description="NADH:ubiquinone oxidoreductase 30kDa subunit" evidence="4">
    <location>
        <begin position="33"/>
        <end position="154"/>
    </location>
</feature>
<keyword evidence="2 3" id="KW-0813">Transport</keyword>